<dbReference type="RefSeq" id="WP_111919027.1">
    <property type="nucleotide sequence ID" value="NZ_CAUWHR010000001.1"/>
</dbReference>
<dbReference type="SUPFAM" id="SSF64307">
    <property type="entry name" value="SirA-like"/>
    <property type="match status" value="1"/>
</dbReference>
<evidence type="ECO:0000313" key="2">
    <source>
        <dbReference type="EMBL" id="AWY97670.1"/>
    </source>
</evidence>
<evidence type="ECO:0000259" key="1">
    <source>
        <dbReference type="PROSITE" id="PS01148"/>
    </source>
</evidence>
<dbReference type="InterPro" id="IPR001455">
    <property type="entry name" value="TusA-like"/>
</dbReference>
<dbReference type="Pfam" id="PF02635">
    <property type="entry name" value="DsrE"/>
    <property type="match status" value="1"/>
</dbReference>
<dbReference type="Gene3D" id="3.30.110.40">
    <property type="entry name" value="TusA-like domain"/>
    <property type="match status" value="1"/>
</dbReference>
<dbReference type="EMBL" id="CP030280">
    <property type="protein sequence ID" value="AWY97670.1"/>
    <property type="molecule type" value="Genomic_DNA"/>
</dbReference>
<evidence type="ECO:0000313" key="3">
    <source>
        <dbReference type="Proteomes" id="UP000250003"/>
    </source>
</evidence>
<dbReference type="Proteomes" id="UP000250003">
    <property type="component" value="Chromosome"/>
</dbReference>
<dbReference type="InterPro" id="IPR036868">
    <property type="entry name" value="TusA-like_sf"/>
</dbReference>
<name>A0A2Z4U9J1_9FIRM</name>
<gene>
    <name evidence="2" type="primary">yedF</name>
    <name evidence="2" type="ORF">DQQ01_05390</name>
</gene>
<dbReference type="GO" id="GO:0016740">
    <property type="term" value="F:transferase activity"/>
    <property type="evidence" value="ECO:0007669"/>
    <property type="project" value="UniProtKB-KW"/>
</dbReference>
<dbReference type="InterPro" id="IPR027396">
    <property type="entry name" value="DsrEFH-like"/>
</dbReference>
<dbReference type="InterPro" id="IPR003787">
    <property type="entry name" value="Sulphur_relay_DsrE/F-like"/>
</dbReference>
<sequence length="213" mass="23651">MNTNIDAKGMTCPKPVILAKKAMDACKKGEKVCILVDNQIAVENLRKLAASQKADYWFKKKGEKEYEVVITVQEEYTSENAEEGKAAELASLELESCQIKSQKRTVVVLSSDKMGEGEEELGKILIKGFVYALTQLEELPDSVLLYNSGAFLSCEDSPVLEDLKLLEEEGVRICTCGTCLDFYKLKEKLAVGEVVNMYQIVQVQAQADLILKP</sequence>
<proteinExistence type="predicted"/>
<accession>A0A2Z4U9J1</accession>
<dbReference type="AlphaFoldDB" id="A0A2Z4U9J1"/>
<keyword evidence="2" id="KW-0808">Transferase</keyword>
<organism evidence="2 3">
    <name type="scientific">Blautia argi</name>
    <dbReference type="NCBI Taxonomy" id="1912897"/>
    <lineage>
        <taxon>Bacteria</taxon>
        <taxon>Bacillati</taxon>
        <taxon>Bacillota</taxon>
        <taxon>Clostridia</taxon>
        <taxon>Lachnospirales</taxon>
        <taxon>Lachnospiraceae</taxon>
        <taxon>Blautia</taxon>
    </lineage>
</organism>
<dbReference type="OrthoDB" id="9801500at2"/>
<feature type="domain" description="UPF0033" evidence="1">
    <location>
        <begin position="5"/>
        <end position="29"/>
    </location>
</feature>
<dbReference type="KEGG" id="blau:DQQ01_05390"/>
<dbReference type="SUPFAM" id="SSF75169">
    <property type="entry name" value="DsrEFH-like"/>
    <property type="match status" value="1"/>
</dbReference>
<protein>
    <submittedName>
        <fullName evidence="2">Sulfurtransferase-like selenium metabolism protein YedF</fullName>
    </submittedName>
</protein>
<dbReference type="NCBIfam" id="TIGR03527">
    <property type="entry name" value="selenium_YedF"/>
    <property type="match status" value="1"/>
</dbReference>
<reference evidence="3" key="1">
    <citation type="submission" date="2018-06" db="EMBL/GenBank/DDBJ databases">
        <title>Description of Blautia argi sp. nov., a new anaerobic isolated from dog feces.</title>
        <authorList>
            <person name="Chang Y.-H."/>
            <person name="Paek J."/>
            <person name="Shin Y."/>
        </authorList>
    </citation>
    <scope>NUCLEOTIDE SEQUENCE [LARGE SCALE GENOMIC DNA]</scope>
    <source>
        <strain evidence="3">KCTC 15426</strain>
    </source>
</reference>
<dbReference type="PROSITE" id="PS01148">
    <property type="entry name" value="UPF0033"/>
    <property type="match status" value="1"/>
</dbReference>
<dbReference type="Pfam" id="PF01206">
    <property type="entry name" value="TusA"/>
    <property type="match status" value="1"/>
</dbReference>
<dbReference type="InterPro" id="IPR019870">
    <property type="entry name" value="Se_metab_YedF"/>
</dbReference>
<keyword evidence="3" id="KW-1185">Reference proteome</keyword>